<dbReference type="PANTHER" id="PTHR39430:SF1">
    <property type="entry name" value="PROTEASE"/>
    <property type="match status" value="1"/>
</dbReference>
<keyword evidence="1" id="KW-0812">Transmembrane</keyword>
<feature type="transmembrane region" description="Helical" evidence="1">
    <location>
        <begin position="57"/>
        <end position="80"/>
    </location>
</feature>
<dbReference type="AlphaFoldDB" id="A0A7L4ZH35"/>
<feature type="transmembrane region" description="Helical" evidence="1">
    <location>
        <begin position="261"/>
        <end position="282"/>
    </location>
</feature>
<organism evidence="3 4">
    <name type="scientific">Kordia antarctica</name>
    <dbReference type="NCBI Taxonomy" id="1218801"/>
    <lineage>
        <taxon>Bacteria</taxon>
        <taxon>Pseudomonadati</taxon>
        <taxon>Bacteroidota</taxon>
        <taxon>Flavobacteriia</taxon>
        <taxon>Flavobacteriales</taxon>
        <taxon>Flavobacteriaceae</taxon>
        <taxon>Kordia</taxon>
    </lineage>
</organism>
<dbReference type="InterPro" id="IPR003675">
    <property type="entry name" value="Rce1/LyrA-like_dom"/>
</dbReference>
<dbReference type="KEGG" id="kan:IMCC3317_11880"/>
<feature type="transmembrane region" description="Helical" evidence="1">
    <location>
        <begin position="133"/>
        <end position="152"/>
    </location>
</feature>
<keyword evidence="1" id="KW-0472">Membrane</keyword>
<dbReference type="Pfam" id="PF02517">
    <property type="entry name" value="Rce1-like"/>
    <property type="match status" value="1"/>
</dbReference>
<evidence type="ECO:0000313" key="4">
    <source>
        <dbReference type="Proteomes" id="UP000464657"/>
    </source>
</evidence>
<feature type="transmembrane region" description="Helical" evidence="1">
    <location>
        <begin position="173"/>
        <end position="190"/>
    </location>
</feature>
<dbReference type="GO" id="GO:0004175">
    <property type="term" value="F:endopeptidase activity"/>
    <property type="evidence" value="ECO:0007669"/>
    <property type="project" value="UniProtKB-ARBA"/>
</dbReference>
<keyword evidence="4" id="KW-1185">Reference proteome</keyword>
<dbReference type="RefSeq" id="WP_160128560.1">
    <property type="nucleotide sequence ID" value="NZ_CP019288.1"/>
</dbReference>
<accession>A0A7L4ZH35</accession>
<gene>
    <name evidence="3" type="ORF">IMCC3317_11880</name>
</gene>
<feature type="domain" description="CAAX prenyl protease 2/Lysostaphin resistance protein A-like" evidence="2">
    <location>
        <begin position="138"/>
        <end position="234"/>
    </location>
</feature>
<feature type="transmembrane region" description="Helical" evidence="1">
    <location>
        <begin position="16"/>
        <end position="37"/>
    </location>
</feature>
<dbReference type="PANTHER" id="PTHR39430">
    <property type="entry name" value="MEMBRANE-ASSOCIATED PROTEASE-RELATED"/>
    <property type="match status" value="1"/>
</dbReference>
<feature type="transmembrane region" description="Helical" evidence="1">
    <location>
        <begin position="100"/>
        <end position="121"/>
    </location>
</feature>
<evidence type="ECO:0000313" key="3">
    <source>
        <dbReference type="EMBL" id="QHI35840.1"/>
    </source>
</evidence>
<dbReference type="GO" id="GO:0080120">
    <property type="term" value="P:CAAX-box protein maturation"/>
    <property type="evidence" value="ECO:0007669"/>
    <property type="project" value="UniProtKB-ARBA"/>
</dbReference>
<feature type="transmembrane region" description="Helical" evidence="1">
    <location>
        <begin position="223"/>
        <end position="241"/>
    </location>
</feature>
<proteinExistence type="predicted"/>
<sequence>MFIRQAYKGDNTPWKVLLTSFMLLSIFIYNIIFMFTTDIDFKEEMDAMYEQVPSNNFWLVINLGLFVFLLLMLFGLVVYLHKRSLVSLTTARSKIDLKRVAFSFGLVFLLGILTFGIEYYMNPEAVVLDFKPVSFIILVVFSLILFPFQIGLEEYLFRGYFMQQIGIAVKNRWFPLISTSVMFGLLHSANPEVAEMGGVTMIFYIGTGLLLGIMTLMDDGLELALGFHFANNFLAATLVTAEYSALRTDSLFKYVPQESTVSFWGILIPILILYPIILFVLAKKYKWNNWKEKLFGRVPDDEIYANAKE</sequence>
<dbReference type="Proteomes" id="UP000464657">
    <property type="component" value="Chromosome"/>
</dbReference>
<dbReference type="OrthoDB" id="2806188at2"/>
<keyword evidence="1" id="KW-1133">Transmembrane helix</keyword>
<feature type="transmembrane region" description="Helical" evidence="1">
    <location>
        <begin position="196"/>
        <end position="216"/>
    </location>
</feature>
<dbReference type="EMBL" id="CP019288">
    <property type="protein sequence ID" value="QHI35840.1"/>
    <property type="molecule type" value="Genomic_DNA"/>
</dbReference>
<protein>
    <recommendedName>
        <fullName evidence="2">CAAX prenyl protease 2/Lysostaphin resistance protein A-like domain-containing protein</fullName>
    </recommendedName>
</protein>
<reference evidence="3 4" key="1">
    <citation type="journal article" date="2013" name="Int. J. Syst. Evol. Microbiol.">
        <title>Kordia antarctica sp. nov., isolated from Antarctic seawater.</title>
        <authorList>
            <person name="Baek K."/>
            <person name="Choi A."/>
            <person name="Kang I."/>
            <person name="Lee K."/>
            <person name="Cho J.C."/>
        </authorList>
    </citation>
    <scope>NUCLEOTIDE SEQUENCE [LARGE SCALE GENOMIC DNA]</scope>
    <source>
        <strain evidence="3 4">IMCC3317</strain>
    </source>
</reference>
<evidence type="ECO:0000259" key="2">
    <source>
        <dbReference type="Pfam" id="PF02517"/>
    </source>
</evidence>
<name>A0A7L4ZH35_9FLAO</name>
<evidence type="ECO:0000256" key="1">
    <source>
        <dbReference type="SAM" id="Phobius"/>
    </source>
</evidence>